<feature type="transmembrane region" description="Helical" evidence="1">
    <location>
        <begin position="153"/>
        <end position="170"/>
    </location>
</feature>
<accession>A0A6N7QV71</accession>
<keyword evidence="3" id="KW-1185">Reference proteome</keyword>
<feature type="transmembrane region" description="Helical" evidence="1">
    <location>
        <begin position="89"/>
        <end position="111"/>
    </location>
</feature>
<feature type="transmembrane region" description="Helical" evidence="1">
    <location>
        <begin position="56"/>
        <end position="77"/>
    </location>
</feature>
<sequence length="181" mass="21412">MWEILESQEAISINSSEFQKLSRQRRFINGANDSMAYDDYTVVIVIFINKHSVKRFMPVAIFASLLVTIVFEMAYVFEWWIVHENIVPWGHITSFPLTYGVFIVGTIWIFHFTFSKSFLIYFFANVIIDALYAFIGLRFLLSLEIYELKNMGAFGIFIIMIMLAVIIYMYQKWQDKMMKQD</sequence>
<keyword evidence="1" id="KW-0812">Transmembrane</keyword>
<dbReference type="RefSeq" id="WP_153833733.1">
    <property type="nucleotide sequence ID" value="NZ_JBHUMW010000007.1"/>
</dbReference>
<feature type="transmembrane region" description="Helical" evidence="1">
    <location>
        <begin position="118"/>
        <end position="141"/>
    </location>
</feature>
<evidence type="ECO:0000256" key="1">
    <source>
        <dbReference type="SAM" id="Phobius"/>
    </source>
</evidence>
<evidence type="ECO:0000313" key="3">
    <source>
        <dbReference type="Proteomes" id="UP000435187"/>
    </source>
</evidence>
<dbReference type="EMBL" id="WJEE01000001">
    <property type="protein sequence ID" value="MRI64841.1"/>
    <property type="molecule type" value="Genomic_DNA"/>
</dbReference>
<proteinExistence type="predicted"/>
<evidence type="ECO:0000313" key="2">
    <source>
        <dbReference type="EMBL" id="MRI64841.1"/>
    </source>
</evidence>
<comment type="caution">
    <text evidence="2">The sequence shown here is derived from an EMBL/GenBank/DDBJ whole genome shotgun (WGS) entry which is preliminary data.</text>
</comment>
<reference evidence="2 3" key="1">
    <citation type="submission" date="2019-10" db="EMBL/GenBank/DDBJ databases">
        <title>Gracilibacillus salitolerans sp. nov., a moderate halophile isolated from a saline soil in northwest China.</title>
        <authorList>
            <person name="Gan L."/>
        </authorList>
    </citation>
    <scope>NUCLEOTIDE SEQUENCE [LARGE SCALE GENOMIC DNA]</scope>
    <source>
        <strain evidence="2 3">TP2-8</strain>
    </source>
</reference>
<gene>
    <name evidence="2" type="ORF">GH885_00590</name>
</gene>
<dbReference type="AlphaFoldDB" id="A0A6N7QV71"/>
<keyword evidence="1" id="KW-1133">Transmembrane helix</keyword>
<keyword evidence="1" id="KW-0472">Membrane</keyword>
<organism evidence="2 3">
    <name type="scientific">Gracilibacillus thailandensis</name>
    <dbReference type="NCBI Taxonomy" id="563735"/>
    <lineage>
        <taxon>Bacteria</taxon>
        <taxon>Bacillati</taxon>
        <taxon>Bacillota</taxon>
        <taxon>Bacilli</taxon>
        <taxon>Bacillales</taxon>
        <taxon>Bacillaceae</taxon>
        <taxon>Gracilibacillus</taxon>
    </lineage>
</organism>
<name>A0A6N7QV71_9BACI</name>
<protein>
    <submittedName>
        <fullName evidence="2">Uncharacterized protein</fullName>
    </submittedName>
</protein>
<dbReference type="Proteomes" id="UP000435187">
    <property type="component" value="Unassembled WGS sequence"/>
</dbReference>